<feature type="signal peptide" evidence="1">
    <location>
        <begin position="1"/>
        <end position="16"/>
    </location>
</feature>
<evidence type="ECO:0000313" key="2">
    <source>
        <dbReference type="EMBL" id="KAK6166126.1"/>
    </source>
</evidence>
<keyword evidence="3" id="KW-1185">Reference proteome</keyword>
<accession>A0AAN8G1N6</accession>
<evidence type="ECO:0000256" key="1">
    <source>
        <dbReference type="SAM" id="SignalP"/>
    </source>
</evidence>
<proteinExistence type="predicted"/>
<feature type="chain" id="PRO_5043021918" evidence="1">
    <location>
        <begin position="17"/>
        <end position="90"/>
    </location>
</feature>
<protein>
    <submittedName>
        <fullName evidence="2">Uncharacterized protein</fullName>
    </submittedName>
</protein>
<dbReference type="Proteomes" id="UP001347796">
    <property type="component" value="Unassembled WGS sequence"/>
</dbReference>
<sequence>MKFAIVLLVLLPLAFTANPLVDIFNQLKKDIHLDVLKENVNKIAAAIGTDATEAQCEVQCAKIATAEILSSGCPLFCKSFQFMANHFKIG</sequence>
<keyword evidence="1" id="KW-0732">Signal</keyword>
<dbReference type="AlphaFoldDB" id="A0AAN8G1N6"/>
<dbReference type="EMBL" id="JAZGQO010000021">
    <property type="protein sequence ID" value="KAK6166126.1"/>
    <property type="molecule type" value="Genomic_DNA"/>
</dbReference>
<gene>
    <name evidence="2" type="ORF">SNE40_022891</name>
</gene>
<organism evidence="2 3">
    <name type="scientific">Patella caerulea</name>
    <name type="common">Rayed Mediterranean limpet</name>
    <dbReference type="NCBI Taxonomy" id="87958"/>
    <lineage>
        <taxon>Eukaryota</taxon>
        <taxon>Metazoa</taxon>
        <taxon>Spiralia</taxon>
        <taxon>Lophotrochozoa</taxon>
        <taxon>Mollusca</taxon>
        <taxon>Gastropoda</taxon>
        <taxon>Patellogastropoda</taxon>
        <taxon>Patelloidea</taxon>
        <taxon>Patellidae</taxon>
        <taxon>Patella</taxon>
    </lineage>
</organism>
<reference evidence="2 3" key="1">
    <citation type="submission" date="2024-01" db="EMBL/GenBank/DDBJ databases">
        <title>The genome of the rayed Mediterranean limpet Patella caerulea (Linnaeus, 1758).</title>
        <authorList>
            <person name="Anh-Thu Weber A."/>
            <person name="Halstead-Nussloch G."/>
        </authorList>
    </citation>
    <scope>NUCLEOTIDE SEQUENCE [LARGE SCALE GENOMIC DNA]</scope>
    <source>
        <strain evidence="2">AATW-2023a</strain>
        <tissue evidence="2">Whole specimen</tissue>
    </source>
</reference>
<name>A0AAN8G1N6_PATCE</name>
<evidence type="ECO:0000313" key="3">
    <source>
        <dbReference type="Proteomes" id="UP001347796"/>
    </source>
</evidence>
<comment type="caution">
    <text evidence="2">The sequence shown here is derived from an EMBL/GenBank/DDBJ whole genome shotgun (WGS) entry which is preliminary data.</text>
</comment>